<evidence type="ECO:0000313" key="11">
    <source>
        <dbReference type="Proteomes" id="UP001152755"/>
    </source>
</evidence>
<feature type="transmembrane region" description="Helical" evidence="9">
    <location>
        <begin position="290"/>
        <end position="312"/>
    </location>
</feature>
<feature type="transmembrane region" description="Helical" evidence="9">
    <location>
        <begin position="506"/>
        <end position="527"/>
    </location>
</feature>
<dbReference type="GO" id="GO:0005886">
    <property type="term" value="C:plasma membrane"/>
    <property type="evidence" value="ECO:0007669"/>
    <property type="project" value="UniProtKB-SubCell"/>
</dbReference>
<dbReference type="EMBL" id="JANRHA010000004">
    <property type="protein sequence ID" value="MDG3014565.1"/>
    <property type="molecule type" value="Genomic_DNA"/>
</dbReference>
<evidence type="ECO:0000256" key="7">
    <source>
        <dbReference type="ARBA" id="ARBA00023136"/>
    </source>
</evidence>
<feature type="transmembrane region" description="Helical" evidence="9">
    <location>
        <begin position="213"/>
        <end position="232"/>
    </location>
</feature>
<dbReference type="CDD" id="cd13123">
    <property type="entry name" value="MATE_MurJ_like"/>
    <property type="match status" value="1"/>
</dbReference>
<keyword evidence="6 9" id="KW-1133">Transmembrane helix</keyword>
<keyword evidence="5" id="KW-0573">Peptidoglycan synthesis</keyword>
<feature type="transmembrane region" description="Helical" evidence="9">
    <location>
        <begin position="472"/>
        <end position="494"/>
    </location>
</feature>
<dbReference type="Pfam" id="PF03023">
    <property type="entry name" value="MurJ"/>
    <property type="match status" value="1"/>
</dbReference>
<comment type="subcellular location">
    <subcellularLocation>
        <location evidence="1">Cell membrane</location>
        <topology evidence="1">Multi-pass membrane protein</topology>
    </subcellularLocation>
</comment>
<feature type="compositionally biased region" description="Low complexity" evidence="8">
    <location>
        <begin position="643"/>
        <end position="654"/>
    </location>
</feature>
<proteinExistence type="predicted"/>
<feature type="region of interest" description="Disordered" evidence="8">
    <location>
        <begin position="1"/>
        <end position="58"/>
    </location>
</feature>
<dbReference type="CDD" id="cd13973">
    <property type="entry name" value="PK_MviN-like"/>
    <property type="match status" value="1"/>
</dbReference>
<feature type="region of interest" description="Disordered" evidence="8">
    <location>
        <begin position="590"/>
        <end position="671"/>
    </location>
</feature>
<dbReference type="Proteomes" id="UP001152755">
    <property type="component" value="Unassembled WGS sequence"/>
</dbReference>
<evidence type="ECO:0000256" key="2">
    <source>
        <dbReference type="ARBA" id="ARBA00022475"/>
    </source>
</evidence>
<feature type="transmembrane region" description="Helical" evidence="9">
    <location>
        <begin position="446"/>
        <end position="466"/>
    </location>
</feature>
<feature type="transmembrane region" description="Helical" evidence="9">
    <location>
        <begin position="180"/>
        <end position="201"/>
    </location>
</feature>
<reference evidence="10" key="1">
    <citation type="submission" date="2022-08" db="EMBL/GenBank/DDBJ databases">
        <title>Genome analysis of Corynebacteriales strain.</title>
        <authorList>
            <person name="Lee S.D."/>
        </authorList>
    </citation>
    <scope>NUCLEOTIDE SEQUENCE</scope>
    <source>
        <strain evidence="10">D3-21</strain>
    </source>
</reference>
<evidence type="ECO:0000256" key="8">
    <source>
        <dbReference type="SAM" id="MobiDB-lite"/>
    </source>
</evidence>
<dbReference type="PRINTS" id="PR01806">
    <property type="entry name" value="VIRFACTRMVIN"/>
</dbReference>
<dbReference type="InterPro" id="IPR051050">
    <property type="entry name" value="Lipid_II_flippase_MurJ/MviN"/>
</dbReference>
<feature type="transmembrane region" description="Helical" evidence="9">
    <location>
        <begin position="999"/>
        <end position="1018"/>
    </location>
</feature>
<keyword evidence="2" id="KW-1003">Cell membrane</keyword>
<dbReference type="NCBIfam" id="TIGR01695">
    <property type="entry name" value="murJ_mviN"/>
    <property type="match status" value="1"/>
</dbReference>
<feature type="compositionally biased region" description="Low complexity" evidence="8">
    <location>
        <begin position="1"/>
        <end position="17"/>
    </location>
</feature>
<dbReference type="Gene3D" id="1.10.510.10">
    <property type="entry name" value="Transferase(Phosphotransferase) domain 1"/>
    <property type="match status" value="1"/>
</dbReference>
<feature type="transmembrane region" description="Helical" evidence="9">
    <location>
        <begin position="324"/>
        <end position="348"/>
    </location>
</feature>
<gene>
    <name evidence="10" type="primary">murJ</name>
    <name evidence="10" type="ORF">NVS88_08335</name>
</gene>
<dbReference type="AlphaFoldDB" id="A0A9X4LY88"/>
<accession>A0A9X4LY88</accession>
<feature type="compositionally biased region" description="Basic and acidic residues" evidence="8">
    <location>
        <begin position="18"/>
        <end position="32"/>
    </location>
</feature>
<feature type="compositionally biased region" description="Low complexity" evidence="8">
    <location>
        <begin position="1041"/>
        <end position="1052"/>
    </location>
</feature>
<dbReference type="RefSeq" id="WP_277831018.1">
    <property type="nucleotide sequence ID" value="NZ_JAAIVF010000001.1"/>
</dbReference>
<evidence type="ECO:0000256" key="1">
    <source>
        <dbReference type="ARBA" id="ARBA00004651"/>
    </source>
</evidence>
<feature type="transmembrane region" description="Helical" evidence="9">
    <location>
        <begin position="248"/>
        <end position="270"/>
    </location>
</feature>
<dbReference type="PANTHER" id="PTHR47019">
    <property type="entry name" value="LIPID II FLIPPASE MURJ"/>
    <property type="match status" value="1"/>
</dbReference>
<dbReference type="GO" id="GO:0015648">
    <property type="term" value="F:lipid-linked peptidoglycan transporter activity"/>
    <property type="evidence" value="ECO:0007669"/>
    <property type="project" value="TreeGrafter"/>
</dbReference>
<keyword evidence="7 9" id="KW-0472">Membrane</keyword>
<evidence type="ECO:0000256" key="9">
    <source>
        <dbReference type="SAM" id="Phobius"/>
    </source>
</evidence>
<keyword evidence="3 9" id="KW-0812">Transmembrane</keyword>
<evidence type="ECO:0000256" key="6">
    <source>
        <dbReference type="ARBA" id="ARBA00022989"/>
    </source>
</evidence>
<sequence>MPDATGPGPAGYAYPEPRYAEPRFTGEPRDRSWPPAQRVAPARVEPPPQPVDDDSEESVLASTGSMAIATLISRITGFFRILLMAAVLGGGLASAFNVANTLPNMISELVLGSVLSAIVVPVLVRAEREDDDGGTAFVRRLLTVSITILGLATLASVAGAPLLTRLMLGDGKVNESLSTAFAYFLLPQILFYGLAALFTAILNTRSVFKPGAWAPVTNNIVAIAVLVLYFVMPGEISLDPVQMGSPKLIVLGVGTTLGVVTQALVLVPALRRQQISLRPLWGIDARLKRFGGMGLAIVLYVLISQVGLVVTTNVASQADASSPAIYSFVWMLLQVPYGVLGVTLLTAIMPKLSRDAAADDTPAVVDGLTSATKLTMVALVPIIVFMTLAGPTIGEALFAYGNFGADDAHRLGLTLSWSAFTLIPYAFVLLHLRVFYAREQAWTPTFIIIGITAVKIVLSLLAPMLVPANQVVVALGTANGLGFVAGALVGGMLLKRSLGDLHLANVGRTVGIVIGSSLAGGVVMLVLDAVLQLHSLTTSFGGLGAVARVVVDAVLMLGVTFLVLRKFKVPEVVAVTVAVGRLVAKLRGRPAPESAGTEAAGQPAGAPTGRNPVPYAEARRVDTGRFDRPTYPGRGAIVSDSDAAAANPTGAQQASNTRPDPDAPRAPRRHVPDLMVDTGVLPLGAMPPMRASGPGDAPRRPVRGPRLIPGAAVAGGRYRLLAHHGGANGLQFWQAVDTKLDREVALTFVDADQQFTGPDRAEGPQAVLSRTLRLGRINSNGLARVLDVVRGSSGGIVVAEWTPGSSLREVAATSPSPLGSARAVRALAAAAESAHRAGTALSIDHPDRIRISSDGAAVLAFPASLADADQSTDVRGLGATLYALLTDEWPLEDKSAVDGPPVTVGGMKQALLDPKGLPTEPRKVRPEIPFEISAVAMRSIQGDSGIRTAATVQHVLDQASVVDQKTDLMHAATGAPAGGPAPEGPTERTPGDQAKRKRMIISLSVLGVAVLIVLGFVVQQLTGIFGANDSSPLPDQNIGLTTSPAPTSVAPSPTAPAPPSKVVIPALSASVFSPQGTPDDASGAKLAIDGNPSTTWSTDQYYQPFPALKNGIGLMVTLKQPTKLISVGVESPSPGTRVEIRSAPSADATLDQTQVIGSQVLGNGHTEIPVQSDQTTRYVLVWITALGKADGQNQSKIGDLTFTGAA</sequence>
<evidence type="ECO:0000256" key="5">
    <source>
        <dbReference type="ARBA" id="ARBA00022984"/>
    </source>
</evidence>
<feature type="region of interest" description="Disordered" evidence="8">
    <location>
        <begin position="971"/>
        <end position="993"/>
    </location>
</feature>
<evidence type="ECO:0000256" key="4">
    <source>
        <dbReference type="ARBA" id="ARBA00022960"/>
    </source>
</evidence>
<comment type="caution">
    <text evidence="10">The sequence shown here is derived from an EMBL/GenBank/DDBJ whole genome shotgun (WGS) entry which is preliminary data.</text>
</comment>
<protein>
    <submittedName>
        <fullName evidence="10">Murein biosynthesis integral membrane protein MurJ</fullName>
    </submittedName>
</protein>
<feature type="region of interest" description="Disordered" evidence="8">
    <location>
        <begin position="1035"/>
        <end position="1057"/>
    </location>
</feature>
<organism evidence="10 11">
    <name type="scientific">Speluncibacter jeojiensis</name>
    <dbReference type="NCBI Taxonomy" id="2710754"/>
    <lineage>
        <taxon>Bacteria</taxon>
        <taxon>Bacillati</taxon>
        <taxon>Actinomycetota</taxon>
        <taxon>Actinomycetes</taxon>
        <taxon>Mycobacteriales</taxon>
        <taxon>Speluncibacteraceae</taxon>
        <taxon>Speluncibacter</taxon>
    </lineage>
</organism>
<dbReference type="InterPro" id="IPR004268">
    <property type="entry name" value="MurJ"/>
</dbReference>
<name>A0A9X4LY88_9ACTN</name>
<keyword evidence="4" id="KW-0133">Cell shape</keyword>
<feature type="compositionally biased region" description="Low complexity" evidence="8">
    <location>
        <begin position="971"/>
        <end position="980"/>
    </location>
</feature>
<evidence type="ECO:0000313" key="10">
    <source>
        <dbReference type="EMBL" id="MDG3014565.1"/>
    </source>
</evidence>
<feature type="transmembrane region" description="Helical" evidence="9">
    <location>
        <begin position="78"/>
        <end position="99"/>
    </location>
</feature>
<feature type="transmembrane region" description="Helical" evidence="9">
    <location>
        <begin position="374"/>
        <end position="394"/>
    </location>
</feature>
<feature type="transmembrane region" description="Helical" evidence="9">
    <location>
        <begin position="105"/>
        <end position="124"/>
    </location>
</feature>
<evidence type="ECO:0000256" key="3">
    <source>
        <dbReference type="ARBA" id="ARBA00022692"/>
    </source>
</evidence>
<feature type="compositionally biased region" description="Basic and acidic residues" evidence="8">
    <location>
        <begin position="617"/>
        <end position="628"/>
    </location>
</feature>
<dbReference type="GO" id="GO:0008360">
    <property type="term" value="P:regulation of cell shape"/>
    <property type="evidence" value="ECO:0007669"/>
    <property type="project" value="UniProtKB-KW"/>
</dbReference>
<dbReference type="GO" id="GO:0009252">
    <property type="term" value="P:peptidoglycan biosynthetic process"/>
    <property type="evidence" value="ECO:0007669"/>
    <property type="project" value="UniProtKB-KW"/>
</dbReference>
<dbReference type="PANTHER" id="PTHR47019:SF1">
    <property type="entry name" value="LIPID II FLIPPASE MURJ"/>
    <property type="match status" value="1"/>
</dbReference>
<feature type="transmembrane region" description="Helical" evidence="9">
    <location>
        <begin position="136"/>
        <end position="160"/>
    </location>
</feature>
<feature type="transmembrane region" description="Helical" evidence="9">
    <location>
        <begin position="414"/>
        <end position="434"/>
    </location>
</feature>
<dbReference type="Gene3D" id="3.30.200.20">
    <property type="entry name" value="Phosphorylase Kinase, domain 1"/>
    <property type="match status" value="1"/>
</dbReference>
<dbReference type="GO" id="GO:0034204">
    <property type="term" value="P:lipid translocation"/>
    <property type="evidence" value="ECO:0007669"/>
    <property type="project" value="TreeGrafter"/>
</dbReference>
<feature type="transmembrane region" description="Helical" evidence="9">
    <location>
        <begin position="539"/>
        <end position="564"/>
    </location>
</feature>
<keyword evidence="11" id="KW-1185">Reference proteome</keyword>